<gene>
    <name evidence="1" type="ORF">N7493_010890</name>
</gene>
<protein>
    <recommendedName>
        <fullName evidence="3">GrpB family protein</fullName>
    </recommendedName>
</protein>
<accession>A0AAD6HB91</accession>
<name>A0AAD6HB91_9EURO</name>
<reference evidence="1" key="2">
    <citation type="submission" date="2023-01" db="EMBL/GenBank/DDBJ databases">
        <authorList>
            <person name="Petersen C."/>
        </authorList>
    </citation>
    <scope>NUCLEOTIDE SEQUENCE</scope>
    <source>
        <strain evidence="1">IBT 17514</strain>
    </source>
</reference>
<evidence type="ECO:0008006" key="3">
    <source>
        <dbReference type="Google" id="ProtNLM"/>
    </source>
</evidence>
<dbReference type="EMBL" id="JAQJAN010000020">
    <property type="protein sequence ID" value="KAJ5703752.1"/>
    <property type="molecule type" value="Genomic_DNA"/>
</dbReference>
<organism evidence="1 2">
    <name type="scientific">Penicillium malachiteum</name>
    <dbReference type="NCBI Taxonomy" id="1324776"/>
    <lineage>
        <taxon>Eukaryota</taxon>
        <taxon>Fungi</taxon>
        <taxon>Dikarya</taxon>
        <taxon>Ascomycota</taxon>
        <taxon>Pezizomycotina</taxon>
        <taxon>Eurotiomycetes</taxon>
        <taxon>Eurotiomycetidae</taxon>
        <taxon>Eurotiales</taxon>
        <taxon>Aspergillaceae</taxon>
        <taxon>Penicillium</taxon>
    </lineage>
</organism>
<dbReference type="Proteomes" id="UP001215712">
    <property type="component" value="Unassembled WGS sequence"/>
</dbReference>
<sequence>MKVHVETYSPEWPKQFLKIKEQLQDILKDVPIVSIEHVGSTSVPLLQAKPVIDIDIIIQPSSLEFGRNVLVQAGFTDCGEMGIPGRFAFREPGYGRFDDAYGGGDNLKLRYHTYLIIEGCTALRNHLDIRRVLLENSTLREEYGQVKSQLAEKELENIDQYVSGKTTILCKILREAGWSEEELEPVIKANE</sequence>
<evidence type="ECO:0000313" key="1">
    <source>
        <dbReference type="EMBL" id="KAJ5703752.1"/>
    </source>
</evidence>
<dbReference type="InterPro" id="IPR007344">
    <property type="entry name" value="GrpB/CoaE"/>
</dbReference>
<dbReference type="Pfam" id="PF04229">
    <property type="entry name" value="GrpB"/>
    <property type="match status" value="1"/>
</dbReference>
<evidence type="ECO:0000313" key="2">
    <source>
        <dbReference type="Proteomes" id="UP001215712"/>
    </source>
</evidence>
<dbReference type="SUPFAM" id="SSF81301">
    <property type="entry name" value="Nucleotidyltransferase"/>
    <property type="match status" value="1"/>
</dbReference>
<dbReference type="Gene3D" id="3.30.460.10">
    <property type="entry name" value="Beta Polymerase, domain 2"/>
    <property type="match status" value="1"/>
</dbReference>
<dbReference type="AlphaFoldDB" id="A0AAD6HB91"/>
<keyword evidence="2" id="KW-1185">Reference proteome</keyword>
<proteinExistence type="predicted"/>
<dbReference type="InterPro" id="IPR043519">
    <property type="entry name" value="NT_sf"/>
</dbReference>
<comment type="caution">
    <text evidence="1">The sequence shown here is derived from an EMBL/GenBank/DDBJ whole genome shotgun (WGS) entry which is preliminary data.</text>
</comment>
<dbReference type="PANTHER" id="PTHR34822">
    <property type="entry name" value="GRPB DOMAIN PROTEIN (AFU_ORTHOLOGUE AFUA_1G01530)"/>
    <property type="match status" value="1"/>
</dbReference>
<dbReference type="PANTHER" id="PTHR34822:SF1">
    <property type="entry name" value="GRPB FAMILY PROTEIN"/>
    <property type="match status" value="1"/>
</dbReference>
<reference evidence="1" key="1">
    <citation type="journal article" date="2023" name="IMA Fungus">
        <title>Comparative genomic study of the Penicillium genus elucidates a diverse pangenome and 15 lateral gene transfer events.</title>
        <authorList>
            <person name="Petersen C."/>
            <person name="Sorensen T."/>
            <person name="Nielsen M.R."/>
            <person name="Sondergaard T.E."/>
            <person name="Sorensen J.L."/>
            <person name="Fitzpatrick D.A."/>
            <person name="Frisvad J.C."/>
            <person name="Nielsen K.L."/>
        </authorList>
    </citation>
    <scope>NUCLEOTIDE SEQUENCE</scope>
    <source>
        <strain evidence="1">IBT 17514</strain>
    </source>
</reference>